<feature type="transmembrane region" description="Helical" evidence="1">
    <location>
        <begin position="37"/>
        <end position="61"/>
    </location>
</feature>
<evidence type="ECO:0000313" key="2">
    <source>
        <dbReference type="EMBL" id="MDN7023734.1"/>
    </source>
</evidence>
<keyword evidence="1" id="KW-0472">Membrane</keyword>
<evidence type="ECO:0000313" key="3">
    <source>
        <dbReference type="Proteomes" id="UP001168338"/>
    </source>
</evidence>
<gene>
    <name evidence="2" type="ORF">FGU65_02285</name>
</gene>
<name>A0ABT8M763_9EURY</name>
<feature type="transmembrane region" description="Helical" evidence="1">
    <location>
        <begin position="12"/>
        <end position="31"/>
    </location>
</feature>
<protein>
    <recommendedName>
        <fullName evidence="4">DUF1003 domain-containing protein</fullName>
    </recommendedName>
</protein>
<accession>A0ABT8M763</accession>
<keyword evidence="1" id="KW-1133">Transmembrane helix</keyword>
<sequence>MAEDLVKKFFMAAWAAVLVLWAGVILGGLLIEPRILGYGVMGIAWVTINLAAFTLLVYVVVKFKEWVEQRMDNLASRAPDTAETDAEIRVLRTKVDSLEQKTDRILAILENVAE</sequence>
<dbReference type="EMBL" id="VCYH01000001">
    <property type="protein sequence ID" value="MDN7023734.1"/>
    <property type="molecule type" value="Genomic_DNA"/>
</dbReference>
<keyword evidence="3" id="KW-1185">Reference proteome</keyword>
<comment type="caution">
    <text evidence="2">The sequence shown here is derived from an EMBL/GenBank/DDBJ whole genome shotgun (WGS) entry which is preliminary data.</text>
</comment>
<dbReference type="Proteomes" id="UP001168338">
    <property type="component" value="Unassembled WGS sequence"/>
</dbReference>
<dbReference type="RefSeq" id="WP_301662785.1">
    <property type="nucleotide sequence ID" value="NZ_VCYH01000001.1"/>
</dbReference>
<organism evidence="2 3">
    <name type="scientific">Methanoculleus frigidifontis</name>
    <dbReference type="NCBI Taxonomy" id="2584085"/>
    <lineage>
        <taxon>Archaea</taxon>
        <taxon>Methanobacteriati</taxon>
        <taxon>Methanobacteriota</taxon>
        <taxon>Stenosarchaea group</taxon>
        <taxon>Methanomicrobia</taxon>
        <taxon>Methanomicrobiales</taxon>
        <taxon>Methanomicrobiaceae</taxon>
        <taxon>Methanoculleus</taxon>
    </lineage>
</organism>
<reference evidence="2" key="1">
    <citation type="submission" date="2019-05" db="EMBL/GenBank/DDBJ databases">
        <title>Methanoculleus sp. FWC-SCC1, a methanogenic archaeon isolated from deep marine cold seep.</title>
        <authorList>
            <person name="Chen Y.-W."/>
            <person name="Chen S.-C."/>
            <person name="Teng N.-H."/>
            <person name="Lai M.-C."/>
        </authorList>
    </citation>
    <scope>NUCLEOTIDE SEQUENCE</scope>
    <source>
        <strain evidence="2">FWC-SCC1</strain>
    </source>
</reference>
<keyword evidence="1" id="KW-0812">Transmembrane</keyword>
<evidence type="ECO:0000256" key="1">
    <source>
        <dbReference type="SAM" id="Phobius"/>
    </source>
</evidence>
<proteinExistence type="predicted"/>
<evidence type="ECO:0008006" key="4">
    <source>
        <dbReference type="Google" id="ProtNLM"/>
    </source>
</evidence>